<dbReference type="RefSeq" id="WP_211097101.1">
    <property type="nucleotide sequence ID" value="NZ_SRKY01000001.1"/>
</dbReference>
<gene>
    <name evidence="1" type="ORF">E4Z66_02345</name>
</gene>
<evidence type="ECO:0008006" key="3">
    <source>
        <dbReference type="Google" id="ProtNLM"/>
    </source>
</evidence>
<organism evidence="1 2">
    <name type="scientific">Aliishimia ponticola</name>
    <dbReference type="NCBI Taxonomy" id="2499833"/>
    <lineage>
        <taxon>Bacteria</taxon>
        <taxon>Pseudomonadati</taxon>
        <taxon>Pseudomonadota</taxon>
        <taxon>Alphaproteobacteria</taxon>
        <taxon>Rhodobacterales</taxon>
        <taxon>Paracoccaceae</taxon>
        <taxon>Aliishimia</taxon>
    </lineage>
</organism>
<dbReference type="InterPro" id="IPR027417">
    <property type="entry name" value="P-loop_NTPase"/>
</dbReference>
<dbReference type="EMBL" id="SRKY01000001">
    <property type="protein sequence ID" value="THH38431.1"/>
    <property type="molecule type" value="Genomic_DNA"/>
</dbReference>
<dbReference type="SUPFAM" id="SSF52540">
    <property type="entry name" value="P-loop containing nucleoside triphosphate hydrolases"/>
    <property type="match status" value="1"/>
</dbReference>
<protein>
    <recommendedName>
        <fullName evidence="3">Sulfotransferase family protein</fullName>
    </recommendedName>
</protein>
<keyword evidence="2" id="KW-1185">Reference proteome</keyword>
<comment type="caution">
    <text evidence="1">The sequence shown here is derived from an EMBL/GenBank/DDBJ whole genome shotgun (WGS) entry which is preliminary data.</text>
</comment>
<sequence length="289" mass="32595">MARDIYLHAGAHRTGTSSFQMALHVNRAVLKDAGYALAYPGRDGIPSGRLSLKLPAPRHGPKQAERFANRLAEQFANSDKPLIMSEENIPGRMFHFYAGRFYPAAEARLQTLRAGFANATFKRVVYVIRPYDALYVSAFRKRAEDNPVRPFSEIRPKLLEMDRGWPEIAALMRDILQPEELVILSYARRGSSRDLLSRLLPETFLTLDEPEQIKNLSATDRALEAVQARYAAGEALTRAQWKAIIAEYAEETEPRGFATFEPKQRAQLQARYADDLTRIGDMPGVTLIS</sequence>
<reference evidence="1 2" key="1">
    <citation type="submission" date="2019-04" db="EMBL/GenBank/DDBJ databases">
        <title>Shimia ponticola sp. nov., isolated from seawater.</title>
        <authorList>
            <person name="Kim Y.-O."/>
            <person name="Yoon J.-H."/>
        </authorList>
    </citation>
    <scope>NUCLEOTIDE SEQUENCE [LARGE SCALE GENOMIC DNA]</scope>
    <source>
        <strain evidence="1 2">MYP11</strain>
    </source>
</reference>
<dbReference type="Proteomes" id="UP000306602">
    <property type="component" value="Unassembled WGS sequence"/>
</dbReference>
<proteinExistence type="predicted"/>
<dbReference type="AlphaFoldDB" id="A0A4S4NJK0"/>
<accession>A0A4S4NJK0</accession>
<evidence type="ECO:0000313" key="2">
    <source>
        <dbReference type="Proteomes" id="UP000306602"/>
    </source>
</evidence>
<evidence type="ECO:0000313" key="1">
    <source>
        <dbReference type="EMBL" id="THH38431.1"/>
    </source>
</evidence>
<name>A0A4S4NJK0_9RHOB</name>